<dbReference type="AlphaFoldDB" id="A0AA38HHM3"/>
<dbReference type="Pfam" id="PF08543">
    <property type="entry name" value="Phos_pyr_kin"/>
    <property type="match status" value="1"/>
</dbReference>
<dbReference type="NCBIfam" id="TIGR00687">
    <property type="entry name" value="pyridox_kin"/>
    <property type="match status" value="1"/>
</dbReference>
<evidence type="ECO:0000313" key="9">
    <source>
        <dbReference type="Proteomes" id="UP001164286"/>
    </source>
</evidence>
<evidence type="ECO:0000313" key="8">
    <source>
        <dbReference type="EMBL" id="KAI9639384.1"/>
    </source>
</evidence>
<dbReference type="GO" id="GO:0005829">
    <property type="term" value="C:cytosol"/>
    <property type="evidence" value="ECO:0007669"/>
    <property type="project" value="TreeGrafter"/>
</dbReference>
<dbReference type="InterPro" id="IPR013749">
    <property type="entry name" value="PM/HMP-P_kinase-1"/>
</dbReference>
<dbReference type="EC" id="2.7.1.35" evidence="2"/>
<evidence type="ECO:0000256" key="3">
    <source>
        <dbReference type="ARBA" id="ARBA00022679"/>
    </source>
</evidence>
<dbReference type="GO" id="GO:0009443">
    <property type="term" value="P:pyridoxal 5'-phosphate salvage"/>
    <property type="evidence" value="ECO:0007669"/>
    <property type="project" value="InterPro"/>
</dbReference>
<name>A0AA38HHM3_9TREE</name>
<keyword evidence="3" id="KW-0808">Transferase</keyword>
<comment type="caution">
    <text evidence="8">The sequence shown here is derived from an EMBL/GenBank/DDBJ whole genome shotgun (WGS) entry which is preliminary data.</text>
</comment>
<dbReference type="Gene3D" id="3.40.1190.20">
    <property type="match status" value="1"/>
</dbReference>
<accession>A0AA38HHM3</accession>
<comment type="similarity">
    <text evidence="1">Belongs to the pyridoxine kinase family.</text>
</comment>
<dbReference type="GO" id="GO:0008478">
    <property type="term" value="F:pyridoxal kinase activity"/>
    <property type="evidence" value="ECO:0007669"/>
    <property type="project" value="UniProtKB-EC"/>
</dbReference>
<dbReference type="GeneID" id="77725233"/>
<evidence type="ECO:0000256" key="4">
    <source>
        <dbReference type="ARBA" id="ARBA00022741"/>
    </source>
</evidence>
<dbReference type="RefSeq" id="XP_052949161.1">
    <property type="nucleotide sequence ID" value="XM_053086032.1"/>
</dbReference>
<gene>
    <name evidence="8" type="ORF">MKK02DRAFT_19001</name>
</gene>
<dbReference type="InterPro" id="IPR004625">
    <property type="entry name" value="PyrdxlKinase"/>
</dbReference>
<proteinExistence type="inferred from homology"/>
<dbReference type="CDD" id="cd01173">
    <property type="entry name" value="pyridoxal_pyridoxamine_kinase"/>
    <property type="match status" value="1"/>
</dbReference>
<dbReference type="PANTHER" id="PTHR10534">
    <property type="entry name" value="PYRIDOXAL KINASE"/>
    <property type="match status" value="1"/>
</dbReference>
<dbReference type="Proteomes" id="UP001164286">
    <property type="component" value="Unassembled WGS sequence"/>
</dbReference>
<protein>
    <recommendedName>
        <fullName evidence="2">pyridoxal kinase</fullName>
        <ecNumber evidence="2">2.7.1.35</ecNumber>
    </recommendedName>
</protein>
<keyword evidence="6" id="KW-0067">ATP-binding</keyword>
<evidence type="ECO:0000256" key="6">
    <source>
        <dbReference type="ARBA" id="ARBA00022840"/>
    </source>
</evidence>
<keyword evidence="4" id="KW-0547">Nucleotide-binding</keyword>
<evidence type="ECO:0000256" key="5">
    <source>
        <dbReference type="ARBA" id="ARBA00022777"/>
    </source>
</evidence>
<dbReference type="PANTHER" id="PTHR10534:SF2">
    <property type="entry name" value="PYRIDOXAL KINASE"/>
    <property type="match status" value="1"/>
</dbReference>
<keyword evidence="9" id="KW-1185">Reference proteome</keyword>
<dbReference type="GO" id="GO:0005524">
    <property type="term" value="F:ATP binding"/>
    <property type="evidence" value="ECO:0007669"/>
    <property type="project" value="UniProtKB-KW"/>
</dbReference>
<evidence type="ECO:0000259" key="7">
    <source>
        <dbReference type="Pfam" id="PF08543"/>
    </source>
</evidence>
<organism evidence="8 9">
    <name type="scientific">Dioszegia hungarica</name>
    <dbReference type="NCBI Taxonomy" id="4972"/>
    <lineage>
        <taxon>Eukaryota</taxon>
        <taxon>Fungi</taxon>
        <taxon>Dikarya</taxon>
        <taxon>Basidiomycota</taxon>
        <taxon>Agaricomycotina</taxon>
        <taxon>Tremellomycetes</taxon>
        <taxon>Tremellales</taxon>
        <taxon>Bulleribasidiaceae</taxon>
        <taxon>Dioszegia</taxon>
    </lineage>
</organism>
<evidence type="ECO:0000256" key="1">
    <source>
        <dbReference type="ARBA" id="ARBA00008805"/>
    </source>
</evidence>
<dbReference type="SUPFAM" id="SSF53613">
    <property type="entry name" value="Ribokinase-like"/>
    <property type="match status" value="1"/>
</dbReference>
<dbReference type="EMBL" id="JAKWFO010000001">
    <property type="protein sequence ID" value="KAI9639384.1"/>
    <property type="molecule type" value="Genomic_DNA"/>
</dbReference>
<sequence>MNNCAGSSPYASTVTIDMRILSIQSHVVSGYVGNRAATFPLQLLGHDVDVINTVQLSNHTGYGHTNGHKTTPEQLNAIFEGLQVNGIDKYDRVLTGYIPGAEALRKVQGHIQRLQPSIYLLDPVMGDIGTGLYVSPDVVPVYREMLGQATMITPNHYELELLSETKINNLHDLSSALRILHDKHNLEHIAVSSISLPDQIPDLPSPPSTYTDLLDRSLSASSETLLCFASSRKGELVAFALPSLEGYFSGVGDLFSALVLAFYEDDFAGAVGRALHVVQAILLGTAAGRFSKEVTSLGRGMRERELRIVQAQSHILASHRWPGRRVDTSG</sequence>
<evidence type="ECO:0000256" key="2">
    <source>
        <dbReference type="ARBA" id="ARBA00012104"/>
    </source>
</evidence>
<keyword evidence="5" id="KW-0418">Kinase</keyword>
<reference evidence="8" key="1">
    <citation type="journal article" date="2022" name="G3 (Bethesda)">
        <title>High quality genome of the basidiomycete yeast Dioszegia hungarica PDD-24b-2 isolated from cloud water.</title>
        <authorList>
            <person name="Jarrige D."/>
            <person name="Haridas S."/>
            <person name="Bleykasten-Grosshans C."/>
            <person name="Joly M."/>
            <person name="Nadalig T."/>
            <person name="Sancelme M."/>
            <person name="Vuilleumier S."/>
            <person name="Grigoriev I.V."/>
            <person name="Amato P."/>
            <person name="Bringel F."/>
        </authorList>
    </citation>
    <scope>NUCLEOTIDE SEQUENCE</scope>
    <source>
        <strain evidence="8">PDD-24b-2</strain>
    </source>
</reference>
<feature type="domain" description="Pyridoxamine kinase/Phosphomethylpyrimidine kinase" evidence="7">
    <location>
        <begin position="68"/>
        <end position="195"/>
    </location>
</feature>
<dbReference type="InterPro" id="IPR029056">
    <property type="entry name" value="Ribokinase-like"/>
</dbReference>